<dbReference type="EMBL" id="RHJS01000002">
    <property type="protein sequence ID" value="RRK31354.1"/>
    <property type="molecule type" value="Genomic_DNA"/>
</dbReference>
<dbReference type="PANTHER" id="PTHR23416">
    <property type="entry name" value="SIALIC ACID SYNTHASE-RELATED"/>
    <property type="match status" value="1"/>
</dbReference>
<dbReference type="Pfam" id="PF00132">
    <property type="entry name" value="Hexapep"/>
    <property type="match status" value="1"/>
</dbReference>
<reference evidence="1" key="1">
    <citation type="submission" date="2018-10" db="EMBL/GenBank/DDBJ databases">
        <title>Schaedlerella arabinophila gen. nov. sp. nov., isolated from the mouse intestinal tract and comparative analysis with the genome of the closely related altered Schaedler flora strain ASF502.</title>
        <authorList>
            <person name="Miyake S."/>
            <person name="Soh M."/>
            <person name="Seedorf H."/>
        </authorList>
    </citation>
    <scope>NUCLEOTIDE SEQUENCE [LARGE SCALE GENOMIC DNA]</scope>
    <source>
        <strain evidence="1">DSM 106076</strain>
    </source>
</reference>
<dbReference type="InterPro" id="IPR051159">
    <property type="entry name" value="Hexapeptide_acetyltransf"/>
</dbReference>
<evidence type="ECO:0000313" key="1">
    <source>
        <dbReference type="EMBL" id="RRK31354.1"/>
    </source>
</evidence>
<dbReference type="CDD" id="cd04647">
    <property type="entry name" value="LbH_MAT_like"/>
    <property type="match status" value="1"/>
</dbReference>
<protein>
    <submittedName>
        <fullName evidence="1">Acetyltransferase</fullName>
    </submittedName>
</protein>
<proteinExistence type="predicted"/>
<dbReference type="InterPro" id="IPR001451">
    <property type="entry name" value="Hexapep"/>
</dbReference>
<keyword evidence="2" id="KW-1185">Reference proteome</keyword>
<dbReference type="PANTHER" id="PTHR23416:SF78">
    <property type="entry name" value="LIPOPOLYSACCHARIDE BIOSYNTHESIS O-ACETYL TRANSFERASE WBBJ-RELATED"/>
    <property type="match status" value="1"/>
</dbReference>
<keyword evidence="1" id="KW-0808">Transferase</keyword>
<comment type="caution">
    <text evidence="1">The sequence shown here is derived from an EMBL/GenBank/DDBJ whole genome shotgun (WGS) entry which is preliminary data.</text>
</comment>
<dbReference type="AlphaFoldDB" id="A0A3R8JLM6"/>
<dbReference type="InterPro" id="IPR011004">
    <property type="entry name" value="Trimer_LpxA-like_sf"/>
</dbReference>
<organism evidence="1 2">
    <name type="scientific">Schaedlerella arabinosiphila</name>
    <dbReference type="NCBI Taxonomy" id="2044587"/>
    <lineage>
        <taxon>Bacteria</taxon>
        <taxon>Bacillati</taxon>
        <taxon>Bacillota</taxon>
        <taxon>Clostridia</taxon>
        <taxon>Lachnospirales</taxon>
        <taxon>Lachnospiraceae</taxon>
        <taxon>Schaedlerella</taxon>
    </lineage>
</organism>
<evidence type="ECO:0000313" key="2">
    <source>
        <dbReference type="Proteomes" id="UP000274920"/>
    </source>
</evidence>
<dbReference type="SUPFAM" id="SSF51161">
    <property type="entry name" value="Trimeric LpxA-like enzymes"/>
    <property type="match status" value="1"/>
</dbReference>
<gene>
    <name evidence="1" type="ORF">EBB54_08255</name>
</gene>
<dbReference type="RefSeq" id="WP_125127037.1">
    <property type="nucleotide sequence ID" value="NZ_RHJS01000002.1"/>
</dbReference>
<sequence>MRNKYTFSEFLKTVYSLMLTKLTIPQARLIRRPVYIRGGMFVGGRNLTTGRCCRFDLSAKKQTLTIGVDCEIGDYTHIVAHERVKIGNNVLSASKVFISDTNHGCYKGEDSDPPAISPNKRRIVTEPVKIGNNVWIGENAVIMAGSDIGDGCIIGANAVVKGSFPENSMIAGVPAKIIKVYDSSTGSWIKREYSND</sequence>
<dbReference type="Proteomes" id="UP000274920">
    <property type="component" value="Unassembled WGS sequence"/>
</dbReference>
<dbReference type="GO" id="GO:0016740">
    <property type="term" value="F:transferase activity"/>
    <property type="evidence" value="ECO:0007669"/>
    <property type="project" value="UniProtKB-KW"/>
</dbReference>
<dbReference type="Gene3D" id="2.160.10.10">
    <property type="entry name" value="Hexapeptide repeat proteins"/>
    <property type="match status" value="1"/>
</dbReference>
<accession>A0A3R8JLM6</accession>
<name>A0A3R8JLM6_9FIRM</name>